<reference evidence="7 8" key="1">
    <citation type="submission" date="2019-01" db="EMBL/GenBank/DDBJ databases">
        <authorList>
            <person name="Sayadi A."/>
        </authorList>
    </citation>
    <scope>NUCLEOTIDE SEQUENCE [LARGE SCALE GENOMIC DNA]</scope>
</reference>
<proteinExistence type="inferred from homology"/>
<dbReference type="PROSITE" id="PS50920">
    <property type="entry name" value="SOLCAR"/>
    <property type="match status" value="1"/>
</dbReference>
<dbReference type="Pfam" id="PF00153">
    <property type="entry name" value="Mito_carr"/>
    <property type="match status" value="1"/>
</dbReference>
<dbReference type="EMBL" id="CAACVG010008948">
    <property type="protein sequence ID" value="VEN51600.1"/>
    <property type="molecule type" value="Genomic_DNA"/>
</dbReference>
<dbReference type="SUPFAM" id="SSF103506">
    <property type="entry name" value="Mitochondrial carrier"/>
    <property type="match status" value="1"/>
</dbReference>
<dbReference type="PANTHER" id="PTHR46181:SF3">
    <property type="entry name" value="MITOCHONDRIAL GLYCINE TRANSPORTER"/>
    <property type="match status" value="1"/>
</dbReference>
<dbReference type="GO" id="GO:0015187">
    <property type="term" value="F:glycine transmembrane transporter activity"/>
    <property type="evidence" value="ECO:0007669"/>
    <property type="project" value="TreeGrafter"/>
</dbReference>
<dbReference type="GO" id="GO:1904983">
    <property type="term" value="P:glycine import into mitochondrion"/>
    <property type="evidence" value="ECO:0007669"/>
    <property type="project" value="TreeGrafter"/>
</dbReference>
<dbReference type="InterPro" id="IPR023395">
    <property type="entry name" value="MCP_dom_sf"/>
</dbReference>
<sequence>MSLSVCFQQIVLHRIQLCTLGVGCLCIFFPIDIHSWYLKVVPACSRTLFVSKHPILKAFLAGSFSGTFSTILFQPLDLVKTSRHGTVSMVSTFANILQQEHISGLWRGMVPSLTRCVPGVGLYFCFLDTMKSQYLHNRAPSALESVAMGVTARCLSSAVLIPVTVVKTSLLLQRSSVSFARNISD</sequence>
<evidence type="ECO:0000256" key="5">
    <source>
        <dbReference type="PROSITE-ProRule" id="PRU00282"/>
    </source>
</evidence>
<dbReference type="Proteomes" id="UP000410492">
    <property type="component" value="Unassembled WGS sequence"/>
</dbReference>
<evidence type="ECO:0000256" key="1">
    <source>
        <dbReference type="ARBA" id="ARBA00004141"/>
    </source>
</evidence>
<feature type="repeat" description="Solcar" evidence="5">
    <location>
        <begin position="53"/>
        <end position="133"/>
    </location>
</feature>
<name>A0A653CUJ8_CALMS</name>
<dbReference type="GO" id="GO:0016020">
    <property type="term" value="C:membrane"/>
    <property type="evidence" value="ECO:0007669"/>
    <property type="project" value="UniProtKB-SubCell"/>
</dbReference>
<keyword evidence="4 5" id="KW-0472">Membrane</keyword>
<dbReference type="PANTHER" id="PTHR46181">
    <property type="entry name" value="MITOCHONDRIAL GLYCINE TRANSPORTER"/>
    <property type="match status" value="1"/>
</dbReference>
<evidence type="ECO:0000313" key="8">
    <source>
        <dbReference type="Proteomes" id="UP000410492"/>
    </source>
</evidence>
<keyword evidence="6" id="KW-0813">Transport</keyword>
<gene>
    <name evidence="7" type="ORF">CALMAC_LOCUS12000</name>
</gene>
<dbReference type="AlphaFoldDB" id="A0A653CUJ8"/>
<evidence type="ECO:0008006" key="9">
    <source>
        <dbReference type="Google" id="ProtNLM"/>
    </source>
</evidence>
<keyword evidence="3 5" id="KW-0812">Transmembrane</keyword>
<protein>
    <recommendedName>
        <fullName evidence="9">Solute carrier family 25 member 38</fullName>
    </recommendedName>
</protein>
<keyword evidence="8" id="KW-1185">Reference proteome</keyword>
<evidence type="ECO:0000256" key="4">
    <source>
        <dbReference type="ARBA" id="ARBA00023136"/>
    </source>
</evidence>
<dbReference type="GO" id="GO:0005739">
    <property type="term" value="C:mitochondrion"/>
    <property type="evidence" value="ECO:0007669"/>
    <property type="project" value="TreeGrafter"/>
</dbReference>
<dbReference type="OrthoDB" id="1924968at2759"/>
<evidence type="ECO:0000313" key="7">
    <source>
        <dbReference type="EMBL" id="VEN51600.1"/>
    </source>
</evidence>
<dbReference type="Gene3D" id="1.50.40.10">
    <property type="entry name" value="Mitochondrial carrier domain"/>
    <property type="match status" value="1"/>
</dbReference>
<comment type="similarity">
    <text evidence="2 6">Belongs to the mitochondrial carrier (TC 2.A.29) family.</text>
</comment>
<comment type="subcellular location">
    <subcellularLocation>
        <location evidence="1">Membrane</location>
        <topology evidence="1">Multi-pass membrane protein</topology>
    </subcellularLocation>
</comment>
<dbReference type="InterPro" id="IPR018108">
    <property type="entry name" value="MCP_transmembrane"/>
</dbReference>
<organism evidence="7 8">
    <name type="scientific">Callosobruchus maculatus</name>
    <name type="common">Southern cowpea weevil</name>
    <name type="synonym">Pulse bruchid</name>
    <dbReference type="NCBI Taxonomy" id="64391"/>
    <lineage>
        <taxon>Eukaryota</taxon>
        <taxon>Metazoa</taxon>
        <taxon>Ecdysozoa</taxon>
        <taxon>Arthropoda</taxon>
        <taxon>Hexapoda</taxon>
        <taxon>Insecta</taxon>
        <taxon>Pterygota</taxon>
        <taxon>Neoptera</taxon>
        <taxon>Endopterygota</taxon>
        <taxon>Coleoptera</taxon>
        <taxon>Polyphaga</taxon>
        <taxon>Cucujiformia</taxon>
        <taxon>Chrysomeloidea</taxon>
        <taxon>Chrysomelidae</taxon>
        <taxon>Bruchinae</taxon>
        <taxon>Bruchini</taxon>
        <taxon>Callosobruchus</taxon>
    </lineage>
</organism>
<evidence type="ECO:0000256" key="6">
    <source>
        <dbReference type="RuleBase" id="RU000488"/>
    </source>
</evidence>
<evidence type="ECO:0000256" key="3">
    <source>
        <dbReference type="ARBA" id="ARBA00022692"/>
    </source>
</evidence>
<evidence type="ECO:0000256" key="2">
    <source>
        <dbReference type="ARBA" id="ARBA00006375"/>
    </source>
</evidence>
<accession>A0A653CUJ8</accession>